<dbReference type="AlphaFoldDB" id="A0A0F9FKP5"/>
<dbReference type="EMBL" id="LAZR01030032">
    <property type="protein sequence ID" value="KKL57820.1"/>
    <property type="molecule type" value="Genomic_DNA"/>
</dbReference>
<evidence type="ECO:0000313" key="1">
    <source>
        <dbReference type="EMBL" id="KKL57820.1"/>
    </source>
</evidence>
<name>A0A0F9FKP5_9ZZZZ</name>
<reference evidence="1" key="1">
    <citation type="journal article" date="2015" name="Nature">
        <title>Complex archaea that bridge the gap between prokaryotes and eukaryotes.</title>
        <authorList>
            <person name="Spang A."/>
            <person name="Saw J.H."/>
            <person name="Jorgensen S.L."/>
            <person name="Zaremba-Niedzwiedzka K."/>
            <person name="Martijn J."/>
            <person name="Lind A.E."/>
            <person name="van Eijk R."/>
            <person name="Schleper C."/>
            <person name="Guy L."/>
            <person name="Ettema T.J."/>
        </authorList>
    </citation>
    <scope>NUCLEOTIDE SEQUENCE</scope>
</reference>
<proteinExistence type="predicted"/>
<organism evidence="1">
    <name type="scientific">marine sediment metagenome</name>
    <dbReference type="NCBI Taxonomy" id="412755"/>
    <lineage>
        <taxon>unclassified sequences</taxon>
        <taxon>metagenomes</taxon>
        <taxon>ecological metagenomes</taxon>
    </lineage>
</organism>
<gene>
    <name evidence="1" type="ORF">LCGC14_2231580</name>
</gene>
<comment type="caution">
    <text evidence="1">The sequence shown here is derived from an EMBL/GenBank/DDBJ whole genome shotgun (WGS) entry which is preliminary data.</text>
</comment>
<protein>
    <submittedName>
        <fullName evidence="1">Uncharacterized protein</fullName>
    </submittedName>
</protein>
<accession>A0A0F9FKP5</accession>
<sequence>MNSPFPRTVVQAVSRDWSVMIWDTKEGVCYDVLDQEGNRVELSDEISNQLGLVLQQLGRSVEKQVHSLKRRDCPVCQQPIRRGVVEVVQ</sequence>